<dbReference type="AlphaFoldDB" id="A0AAD7K3N8"/>
<evidence type="ECO:0000256" key="1">
    <source>
        <dbReference type="SAM" id="MobiDB-lite"/>
    </source>
</evidence>
<gene>
    <name evidence="2" type="ORF">B0H16DRAFT_1684273</name>
</gene>
<feature type="compositionally biased region" description="Pro residues" evidence="1">
    <location>
        <begin position="1"/>
        <end position="17"/>
    </location>
</feature>
<keyword evidence="3" id="KW-1185">Reference proteome</keyword>
<dbReference type="EMBL" id="JARKIB010000009">
    <property type="protein sequence ID" value="KAJ7776434.1"/>
    <property type="molecule type" value="Genomic_DNA"/>
</dbReference>
<feature type="region of interest" description="Disordered" evidence="1">
    <location>
        <begin position="1"/>
        <end position="34"/>
    </location>
</feature>
<reference evidence="2" key="1">
    <citation type="submission" date="2023-03" db="EMBL/GenBank/DDBJ databases">
        <title>Massive genome expansion in bonnet fungi (Mycena s.s.) driven by repeated elements and novel gene families across ecological guilds.</title>
        <authorList>
            <consortium name="Lawrence Berkeley National Laboratory"/>
            <person name="Harder C.B."/>
            <person name="Miyauchi S."/>
            <person name="Viragh M."/>
            <person name="Kuo A."/>
            <person name="Thoen E."/>
            <person name="Andreopoulos B."/>
            <person name="Lu D."/>
            <person name="Skrede I."/>
            <person name="Drula E."/>
            <person name="Henrissat B."/>
            <person name="Morin E."/>
            <person name="Kohler A."/>
            <person name="Barry K."/>
            <person name="LaButti K."/>
            <person name="Morin E."/>
            <person name="Salamov A."/>
            <person name="Lipzen A."/>
            <person name="Mereny Z."/>
            <person name="Hegedus B."/>
            <person name="Baldrian P."/>
            <person name="Stursova M."/>
            <person name="Weitz H."/>
            <person name="Taylor A."/>
            <person name="Grigoriev I.V."/>
            <person name="Nagy L.G."/>
            <person name="Martin F."/>
            <person name="Kauserud H."/>
        </authorList>
    </citation>
    <scope>NUCLEOTIDE SEQUENCE</scope>
    <source>
        <strain evidence="2">CBHHK182m</strain>
    </source>
</reference>
<proteinExistence type="predicted"/>
<name>A0AAD7K3N8_9AGAR</name>
<comment type="caution">
    <text evidence="2">The sequence shown here is derived from an EMBL/GenBank/DDBJ whole genome shotgun (WGS) entry which is preliminary data.</text>
</comment>
<organism evidence="2 3">
    <name type="scientific">Mycena metata</name>
    <dbReference type="NCBI Taxonomy" id="1033252"/>
    <lineage>
        <taxon>Eukaryota</taxon>
        <taxon>Fungi</taxon>
        <taxon>Dikarya</taxon>
        <taxon>Basidiomycota</taxon>
        <taxon>Agaricomycotina</taxon>
        <taxon>Agaricomycetes</taxon>
        <taxon>Agaricomycetidae</taxon>
        <taxon>Agaricales</taxon>
        <taxon>Marasmiineae</taxon>
        <taxon>Mycenaceae</taxon>
        <taxon>Mycena</taxon>
    </lineage>
</organism>
<accession>A0AAD7K3N8</accession>
<sequence>MSPRPRPTPSPQPPPIPARSLRADILPPGPPAVDCPRAPTRLLCAFRTPSRPLSAARARRPASSSTHADTMPRTMDNCGDIEEGCVRDDDIGIREDSGIVVRPLFALRVSLLQSRMVRGAASFAAPSPARLDMHGARAQADRVLDARRTLTPFPSTFHPRPLPPTPTARVVTLSVAEGQCKIVLLAAVVSSPRDGKSLADGSHHAADAVFDDAQIRTPPWHLISPCYIWLVPSLGTPINSLGAFAHCSLNILQHSFLVLSFNTRVNHRRGIVTSGAPLSCVVFAALIQLKSPSGCEIASWFSSTPQDTTDMDSLLENADVNDAGLDEDSLAIHAVLILTVVSRKRVALPRQKRGCARPIRHACEEWAGGYAVAAKRSLDRCGGRGGKRWTVVADEEATGAGGASLRVAAGLTAQGQKMGKKRRGGGTWGYISERKYSYNYKAHVLHALFHSSECAGNIHVCECASARGFVRLRAIIVRLMATFVSGDDCVSASCFHPPHSKPAPTTCLVVRRRLASAVNNLWSPDSQKRSAEQRRGLAVCRRIWRPFSQIPTLRGLVPRVSLVPQYLCATPNSHFWRVRSSHTDSDTGMIGFQGTLNQWQLPGFESRVSDAGVYKSDSVLNANSSHGFL</sequence>
<dbReference type="Proteomes" id="UP001215598">
    <property type="component" value="Unassembled WGS sequence"/>
</dbReference>
<evidence type="ECO:0000313" key="3">
    <source>
        <dbReference type="Proteomes" id="UP001215598"/>
    </source>
</evidence>
<evidence type="ECO:0000313" key="2">
    <source>
        <dbReference type="EMBL" id="KAJ7776434.1"/>
    </source>
</evidence>
<feature type="region of interest" description="Disordered" evidence="1">
    <location>
        <begin position="53"/>
        <end position="76"/>
    </location>
</feature>
<feature type="compositionally biased region" description="Low complexity" evidence="1">
    <location>
        <begin position="53"/>
        <end position="68"/>
    </location>
</feature>
<protein>
    <submittedName>
        <fullName evidence="2">Uncharacterized protein</fullName>
    </submittedName>
</protein>